<name>A0AAD1AE20_9MICO</name>
<evidence type="ECO:0000259" key="3">
    <source>
        <dbReference type="PROSITE" id="PS51459"/>
    </source>
</evidence>
<dbReference type="PANTHER" id="PTHR13504:SF38">
    <property type="entry name" value="FIDO DOMAIN-CONTAINING PROTEIN"/>
    <property type="match status" value="1"/>
</dbReference>
<feature type="domain" description="Fido" evidence="3">
    <location>
        <begin position="144"/>
        <end position="291"/>
    </location>
</feature>
<evidence type="ECO:0000256" key="2">
    <source>
        <dbReference type="PIRSR" id="PIRSR640198-2"/>
    </source>
</evidence>
<dbReference type="Proteomes" id="UP000283946">
    <property type="component" value="Chromosome"/>
</dbReference>
<accession>A0AAD1AE20</accession>
<gene>
    <name evidence="4" type="ORF">C7V51_12355</name>
</gene>
<evidence type="ECO:0000256" key="1">
    <source>
        <dbReference type="PIRSR" id="PIRSR640198-1"/>
    </source>
</evidence>
<dbReference type="InterPro" id="IPR040198">
    <property type="entry name" value="Fido_containing"/>
</dbReference>
<dbReference type="AlphaFoldDB" id="A0AAD1AE20"/>
<dbReference type="InterPro" id="IPR036597">
    <property type="entry name" value="Fido-like_dom_sf"/>
</dbReference>
<evidence type="ECO:0000313" key="4">
    <source>
        <dbReference type="EMBL" id="AZZ56582.1"/>
    </source>
</evidence>
<keyword evidence="2" id="KW-0067">ATP-binding</keyword>
<evidence type="ECO:0000313" key="5">
    <source>
        <dbReference type="Proteomes" id="UP000283946"/>
    </source>
</evidence>
<dbReference type="PANTHER" id="PTHR13504">
    <property type="entry name" value="FIDO DOMAIN-CONTAINING PROTEIN DDB_G0283145"/>
    <property type="match status" value="1"/>
</dbReference>
<dbReference type="KEGG" id="ria:C7V51_12355"/>
<dbReference type="Gene3D" id="1.10.3290.10">
    <property type="entry name" value="Fido-like domain"/>
    <property type="match status" value="1"/>
</dbReference>
<reference evidence="4 5" key="1">
    <citation type="submission" date="2018-03" db="EMBL/GenBank/DDBJ databases">
        <title>Bacteriophage NCPPB3778 and a type I-E CRISPR drive the evolution of the US Biological Select Agent, Rathayibacter toxicus.</title>
        <authorList>
            <person name="Davis E.W.II."/>
            <person name="Tabima J.F."/>
            <person name="Weisberg A.J."/>
            <person name="Dantas Lopes L."/>
            <person name="Wiseman M.S."/>
            <person name="Wiseman M.S."/>
            <person name="Pupko T."/>
            <person name="Belcher M.S."/>
            <person name="Sechler A.J."/>
            <person name="Tancos M.A."/>
            <person name="Schroeder B.K."/>
            <person name="Murray T.D."/>
            <person name="Luster D.G."/>
            <person name="Schneider W.L."/>
            <person name="Rogers E."/>
            <person name="Andreote F.D."/>
            <person name="Grunwald N.J."/>
            <person name="Putnam M.L."/>
            <person name="Chang J.H."/>
        </authorList>
    </citation>
    <scope>NUCLEOTIDE SEQUENCE [LARGE SCALE GENOMIC DNA]</scope>
    <source>
        <strain evidence="4 5">NCCPB 2253</strain>
    </source>
</reference>
<dbReference type="PROSITE" id="PS51459">
    <property type="entry name" value="FIDO"/>
    <property type="match status" value="1"/>
</dbReference>
<dbReference type="SUPFAM" id="SSF140931">
    <property type="entry name" value="Fic-like"/>
    <property type="match status" value="1"/>
</dbReference>
<proteinExistence type="predicted"/>
<feature type="binding site" evidence="2">
    <location>
        <begin position="232"/>
        <end position="239"/>
    </location>
    <ligand>
        <name>ATP</name>
        <dbReference type="ChEBI" id="CHEBI:30616"/>
    </ligand>
</feature>
<dbReference type="InterPro" id="IPR003812">
    <property type="entry name" value="Fido"/>
</dbReference>
<dbReference type="GO" id="GO:0005524">
    <property type="term" value="F:ATP binding"/>
    <property type="evidence" value="ECO:0007669"/>
    <property type="project" value="UniProtKB-KW"/>
</dbReference>
<sequence>MDSNSAGAITAWPALEWEQQWWTSSAQRSWRVGDEDPGRSSYRAAVPASIAALSPALHSETLDDADEAARELSRLDAELGAGVIGFAPVLLRSEASSSSQIENLTASARSVFSAELGAHSGRNAELIVANTRAMSAALNLAEEISATSIMRMHAVLLADQPRHTPGQWRQEPVWIGTRADSPVDAEYVAPRFERIPDLIDDLTAFTVRRDLPPLVLVALSHAQFETIHPFTDGNGRTGRALAQSVLRYRGVTRTVAVPVSAGLLSDVAGYHRALTSYREGDPDPVVRAFADASFRAVRNTRQLVGEIKEIRESWNDRLRVRRDSNAWRLLDLVVRTPVITAAMAASELGVRISNVYSPLRSLVDAGILLSKQEHRLGPFWRSDEILAAVDRFAERAGRRAAY</sequence>
<protein>
    <submittedName>
        <fullName evidence="4">Cell filamentation protein Fic</fullName>
    </submittedName>
</protein>
<dbReference type="Pfam" id="PF02661">
    <property type="entry name" value="Fic"/>
    <property type="match status" value="1"/>
</dbReference>
<feature type="active site" evidence="1">
    <location>
        <position position="228"/>
    </location>
</feature>
<organism evidence="4 5">
    <name type="scientific">Rathayibacter iranicus</name>
    <dbReference type="NCBI Taxonomy" id="59737"/>
    <lineage>
        <taxon>Bacteria</taxon>
        <taxon>Bacillati</taxon>
        <taxon>Actinomycetota</taxon>
        <taxon>Actinomycetes</taxon>
        <taxon>Micrococcales</taxon>
        <taxon>Microbacteriaceae</taxon>
        <taxon>Rathayibacter</taxon>
    </lineage>
</organism>
<dbReference type="RefSeq" id="WP_127844011.1">
    <property type="nucleotide sequence ID" value="NZ_CP028130.1"/>
</dbReference>
<dbReference type="EMBL" id="CP028130">
    <property type="protein sequence ID" value="AZZ56582.1"/>
    <property type="molecule type" value="Genomic_DNA"/>
</dbReference>
<keyword evidence="2" id="KW-0547">Nucleotide-binding</keyword>